<dbReference type="AlphaFoldDB" id="A0A1I4RJG2"/>
<keyword evidence="8" id="KW-1185">Reference proteome</keyword>
<dbReference type="InterPro" id="IPR050833">
    <property type="entry name" value="Poly_Biosynth_Transport"/>
</dbReference>
<evidence type="ECO:0000256" key="3">
    <source>
        <dbReference type="ARBA" id="ARBA00022692"/>
    </source>
</evidence>
<feature type="transmembrane region" description="Helical" evidence="6">
    <location>
        <begin position="418"/>
        <end position="436"/>
    </location>
</feature>
<comment type="subcellular location">
    <subcellularLocation>
        <location evidence="1">Cell membrane</location>
        <topology evidence="1">Multi-pass membrane protein</topology>
    </subcellularLocation>
</comment>
<accession>A0A1I4RJG2</accession>
<keyword evidence="2" id="KW-1003">Cell membrane</keyword>
<dbReference type="PANTHER" id="PTHR30250:SF11">
    <property type="entry name" value="O-ANTIGEN TRANSPORTER-RELATED"/>
    <property type="match status" value="1"/>
</dbReference>
<protein>
    <submittedName>
        <fullName evidence="7">Membrane protein involved in the export of O-antigen and teichoic acid</fullName>
    </submittedName>
</protein>
<evidence type="ECO:0000313" key="7">
    <source>
        <dbReference type="EMBL" id="SFM52196.1"/>
    </source>
</evidence>
<evidence type="ECO:0000256" key="2">
    <source>
        <dbReference type="ARBA" id="ARBA00022475"/>
    </source>
</evidence>
<feature type="transmembrane region" description="Helical" evidence="6">
    <location>
        <begin position="287"/>
        <end position="305"/>
    </location>
</feature>
<organism evidence="7 8">
    <name type="scientific">Ectothiorhodospira mobilis</name>
    <dbReference type="NCBI Taxonomy" id="195064"/>
    <lineage>
        <taxon>Bacteria</taxon>
        <taxon>Pseudomonadati</taxon>
        <taxon>Pseudomonadota</taxon>
        <taxon>Gammaproteobacteria</taxon>
        <taxon>Chromatiales</taxon>
        <taxon>Ectothiorhodospiraceae</taxon>
        <taxon>Ectothiorhodospira</taxon>
    </lineage>
</organism>
<dbReference type="EMBL" id="FOUO01000008">
    <property type="protein sequence ID" value="SFM52196.1"/>
    <property type="molecule type" value="Genomic_DNA"/>
</dbReference>
<evidence type="ECO:0000256" key="5">
    <source>
        <dbReference type="ARBA" id="ARBA00023136"/>
    </source>
</evidence>
<sequence>MPRTFPTWKHGHFPLSLHPAPSGLARKLLQGGAGSLLAQGLELALSLLVTLLLARLLGPSGYGVYAFVLAAVSLISLPVQLGLPPLIVRETARGHTCGDWPTVRGIWRWSHGVTLGLSLLGWLGGVVVLGFWVQDPVLRSTLLLGLVLVPLLALSSLRAAGLRGLGRVLLALLPEQVIRPGLMGVLLLLALIAWPHGVTPAGAMAVHLLAACVAFAVGGWLLYRSRPPHWTAHAPVYRPRAWLAAAWPMALTQGFGQINRHADVILLGLLAATVDVGVYRVAAQGAFLVSMGLTALNMVTAPYIIRLHAQGARHKLQKLARRTAQAALAFALLALAGYVVLGPWLLQTLFGPAFAAAYLPLLILACGQVVNAGFGSVGLLLTMTGHERQVSRVVGVAALVNVALNLALIPLLGTMGAALATSAGTVLWNVWLWFVVRERLGIRSAPV</sequence>
<gene>
    <name evidence="7" type="ORF">SAMN05421721_10818</name>
</gene>
<reference evidence="7 8" key="1">
    <citation type="submission" date="2016-10" db="EMBL/GenBank/DDBJ databases">
        <authorList>
            <person name="de Groot N.N."/>
        </authorList>
    </citation>
    <scope>NUCLEOTIDE SEQUENCE [LARGE SCALE GENOMIC DNA]</scope>
    <source>
        <strain evidence="7 8">DSM 4180</strain>
    </source>
</reference>
<feature type="transmembrane region" description="Helical" evidence="6">
    <location>
        <begin position="326"/>
        <end position="346"/>
    </location>
</feature>
<keyword evidence="5 6" id="KW-0472">Membrane</keyword>
<dbReference type="OrthoDB" id="5785171at2"/>
<name>A0A1I4RJG2_ECTMO</name>
<keyword evidence="4 6" id="KW-1133">Transmembrane helix</keyword>
<dbReference type="Pfam" id="PF01943">
    <property type="entry name" value="Polysacc_synt"/>
    <property type="match status" value="1"/>
</dbReference>
<feature type="transmembrane region" description="Helical" evidence="6">
    <location>
        <begin position="177"/>
        <end position="195"/>
    </location>
</feature>
<dbReference type="STRING" id="195064.SAMN05421721_10818"/>
<feature type="transmembrane region" description="Helical" evidence="6">
    <location>
        <begin position="138"/>
        <end position="157"/>
    </location>
</feature>
<feature type="transmembrane region" description="Helical" evidence="6">
    <location>
        <begin position="36"/>
        <end position="58"/>
    </location>
</feature>
<dbReference type="GO" id="GO:0005886">
    <property type="term" value="C:plasma membrane"/>
    <property type="evidence" value="ECO:0007669"/>
    <property type="project" value="UniProtKB-SubCell"/>
</dbReference>
<dbReference type="InterPro" id="IPR002797">
    <property type="entry name" value="Polysacc_synth"/>
</dbReference>
<keyword evidence="3 6" id="KW-0812">Transmembrane</keyword>
<feature type="transmembrane region" description="Helical" evidence="6">
    <location>
        <begin position="358"/>
        <end position="381"/>
    </location>
</feature>
<evidence type="ECO:0000256" key="1">
    <source>
        <dbReference type="ARBA" id="ARBA00004651"/>
    </source>
</evidence>
<evidence type="ECO:0000313" key="8">
    <source>
        <dbReference type="Proteomes" id="UP000199556"/>
    </source>
</evidence>
<evidence type="ECO:0000256" key="4">
    <source>
        <dbReference type="ARBA" id="ARBA00022989"/>
    </source>
</evidence>
<dbReference type="PANTHER" id="PTHR30250">
    <property type="entry name" value="PST FAMILY PREDICTED COLANIC ACID TRANSPORTER"/>
    <property type="match status" value="1"/>
</dbReference>
<feature type="transmembrane region" description="Helical" evidence="6">
    <location>
        <begin position="64"/>
        <end position="88"/>
    </location>
</feature>
<feature type="transmembrane region" description="Helical" evidence="6">
    <location>
        <begin position="201"/>
        <end position="223"/>
    </location>
</feature>
<feature type="transmembrane region" description="Helical" evidence="6">
    <location>
        <begin position="393"/>
        <end position="412"/>
    </location>
</feature>
<feature type="transmembrane region" description="Helical" evidence="6">
    <location>
        <begin position="109"/>
        <end position="132"/>
    </location>
</feature>
<dbReference type="Proteomes" id="UP000199556">
    <property type="component" value="Unassembled WGS sequence"/>
</dbReference>
<evidence type="ECO:0000256" key="6">
    <source>
        <dbReference type="SAM" id="Phobius"/>
    </source>
</evidence>
<proteinExistence type="predicted"/>